<accession>A0A7M3UP56</accession>
<name>A0A7M3UP56_POV01</name>
<sequence length="283" mass="33294">MDIPYLYSNVSIEQYKKFPLVLNPSINLFLDKLAKKGCTQMTFTRFPYYNTRLSCKSLALKKNEGNCVAFAFYMKELLKQYRINGYIVGAKSPEQFSRPGYREINHAAVIVPHTTGYLLFDTAFYFHKAILLSETNSFRKSHMFKNVYSKHEDKWSFALSNNNIVVSINDEPTMAYYQLKEILNPQKSITLHTNSADRTIFRCEINSDFTSKLYYKLNLDNSQISVASNDQPYLQNNFKNFYHNGVFNKFKLKTWIYNLNLLNFQKQKIYKDVKTFFLNNEPI</sequence>
<gene>
    <name evidence="1" type="ORF">HWQ62_00386</name>
</gene>
<proteinExistence type="predicted"/>
<evidence type="ECO:0000313" key="1">
    <source>
        <dbReference type="EMBL" id="QOI90521.1"/>
    </source>
</evidence>
<evidence type="ECO:0008006" key="2">
    <source>
        <dbReference type="Google" id="ProtNLM"/>
    </source>
</evidence>
<organismHost>
    <name type="scientific">Pyramimonas plurioculata</name>
    <dbReference type="NCBI Taxonomy" id="36893"/>
</organismHost>
<protein>
    <recommendedName>
        <fullName evidence="2">Transglutaminase-like domain-containing protein</fullName>
    </recommendedName>
</protein>
<organism evidence="1">
    <name type="scientific">Pyramimonas orientalis virus</name>
    <name type="common">PoV01</name>
    <dbReference type="NCBI Taxonomy" id="455367"/>
    <lineage>
        <taxon>Viruses</taxon>
        <taxon>Varidnaviria</taxon>
        <taxon>Bamfordvirae</taxon>
        <taxon>Nucleocytoviricota</taxon>
        <taxon>Megaviricetes</taxon>
        <taxon>Imitervirales</taxon>
        <taxon>Allomimiviridae</taxon>
        <taxon>Heliosvirus</taxon>
        <taxon>Heliosvirus raunefjordenense</taxon>
    </lineage>
</organism>
<dbReference type="EMBL" id="MT663539">
    <property type="protein sequence ID" value="QOI90521.1"/>
    <property type="molecule type" value="Genomic_DNA"/>
</dbReference>
<reference evidence="1" key="1">
    <citation type="submission" date="2020-06" db="EMBL/GenBank/DDBJ databases">
        <title>Lateral gene transfer of anion-conducting channel rhodopsins between green algae and giant viruses.</title>
        <authorList>
            <person name="Rozenberg A."/>
            <person name="Oppermann J."/>
            <person name="Wietek J."/>
            <person name="Fernandez Lahore R.G."/>
            <person name="Sandaa R.-A."/>
            <person name="Bratbak G."/>
            <person name="Hegemann P."/>
            <person name="Beja O."/>
        </authorList>
    </citation>
    <scope>NUCLEOTIDE SEQUENCE</scope>
    <source>
        <strain evidence="1">01B</strain>
    </source>
</reference>